<gene>
    <name evidence="1" type="ORF">LCGC14_3032230</name>
</gene>
<proteinExistence type="predicted"/>
<comment type="caution">
    <text evidence="1">The sequence shown here is derived from an EMBL/GenBank/DDBJ whole genome shotgun (WGS) entry which is preliminary data.</text>
</comment>
<accession>A0A0F8ZI62</accession>
<evidence type="ECO:0000313" key="1">
    <source>
        <dbReference type="EMBL" id="KKK59656.1"/>
    </source>
</evidence>
<dbReference type="AlphaFoldDB" id="A0A0F8ZI62"/>
<reference evidence="1" key="1">
    <citation type="journal article" date="2015" name="Nature">
        <title>Complex archaea that bridge the gap between prokaryotes and eukaryotes.</title>
        <authorList>
            <person name="Spang A."/>
            <person name="Saw J.H."/>
            <person name="Jorgensen S.L."/>
            <person name="Zaremba-Niedzwiedzka K."/>
            <person name="Martijn J."/>
            <person name="Lind A.E."/>
            <person name="van Eijk R."/>
            <person name="Schleper C."/>
            <person name="Guy L."/>
            <person name="Ettema T.J."/>
        </authorList>
    </citation>
    <scope>NUCLEOTIDE SEQUENCE</scope>
</reference>
<organism evidence="1">
    <name type="scientific">marine sediment metagenome</name>
    <dbReference type="NCBI Taxonomy" id="412755"/>
    <lineage>
        <taxon>unclassified sequences</taxon>
        <taxon>metagenomes</taxon>
        <taxon>ecological metagenomes</taxon>
    </lineage>
</organism>
<sequence>MSSHGQFVKEIAEDFEGRMKAPDTVP</sequence>
<dbReference type="EMBL" id="LAZR01063359">
    <property type="protein sequence ID" value="KKK59656.1"/>
    <property type="molecule type" value="Genomic_DNA"/>
</dbReference>
<name>A0A0F8ZI62_9ZZZZ</name>
<protein>
    <submittedName>
        <fullName evidence="1">Uncharacterized protein</fullName>
    </submittedName>
</protein>
<feature type="non-terminal residue" evidence="1">
    <location>
        <position position="26"/>
    </location>
</feature>